<evidence type="ECO:0000313" key="4">
    <source>
        <dbReference type="Proteomes" id="UP001108240"/>
    </source>
</evidence>
<dbReference type="PANTHER" id="PTHR36170">
    <property type="entry name" value="CENTROSOMAL PROTEIN OF 89 KDA"/>
    <property type="match status" value="1"/>
</dbReference>
<dbReference type="GO" id="GO:0097539">
    <property type="term" value="C:ciliary transition fiber"/>
    <property type="evidence" value="ECO:0007669"/>
    <property type="project" value="TreeGrafter"/>
</dbReference>
<evidence type="ECO:0000256" key="1">
    <source>
        <dbReference type="SAM" id="Coils"/>
    </source>
</evidence>
<dbReference type="PANTHER" id="PTHR36170:SF1">
    <property type="entry name" value="CENTROSOMAL PROTEIN OF 89 KDA"/>
    <property type="match status" value="1"/>
</dbReference>
<dbReference type="GO" id="GO:0045202">
    <property type="term" value="C:synapse"/>
    <property type="evidence" value="ECO:0007669"/>
    <property type="project" value="GOC"/>
</dbReference>
<dbReference type="InterPro" id="IPR033545">
    <property type="entry name" value="CEP89"/>
</dbReference>
<feature type="region of interest" description="Disordered" evidence="2">
    <location>
        <begin position="690"/>
        <end position="717"/>
    </location>
</feature>
<sequence>MSSRFNFSFRRRETKQFRNIAHGLIPAATIAPRPAVPRTPPPRSPSPSPERPRSALAAAILSSSLMGRTVAIPPPRQRSCSESDCSRADSQTGFEPYAATALYTRDTWPDSVTRPPVPSPGHSDDDEGGDSDQVEADEDHVYQSLERQSRTDDINDVYGVPLKHRKASEVLRSTLEVQQALVKELREQAQILAQEKETLEKRCLQQSQQIEHLQQEICHCHTERGISTGESSELQSLRQQAQELVDENDGLKMTVHRLNVELSRYQARFRPLTKDEVKELTVHHFQGPLDMKYLSPLLLAYEDHLNAKDKLLKFREEELQSLRARAEEVIQENEKLHTQVNKSSSVSNKEWRHLQEQARLVLEENQVLIEQLELQHAKSKEAHSKHTQEVCKVSKQLMLLESEKQALEKELEVERKEHHALKTEFQRVRLALEHSLSLAEHNAVTDKLKRQLQDHERLKNSEVEELLARVSTLEAERKTLLLDKTNLNTDIKHMETELQLSQQANRKAQRRISALKQQVEDSLEKELIAHQYLANIVTLAERTTHERDQLMHMASSLEKDKQGILTRIIESTVSLGKLQEKVKVYKQQASASVCTLGRHLREQEDDFAGKAENYQREIRHLQSQLRDRQEQLHGALQQKREVEGELEVVWEAATRESQRLREVVFGKDLLSCSLPPPFTSRQCRLPHPIQRSSMFDSNSDQHQNLSSDESDKSGQDS</sequence>
<feature type="compositionally biased region" description="Pro residues" evidence="2">
    <location>
        <begin position="34"/>
        <end position="49"/>
    </location>
</feature>
<dbReference type="GeneTree" id="ENSGT00940000166619"/>
<feature type="coiled-coil region" evidence="1">
    <location>
        <begin position="168"/>
        <end position="261"/>
    </location>
</feature>
<feature type="region of interest" description="Disordered" evidence="2">
    <location>
        <begin position="105"/>
        <end position="133"/>
    </location>
</feature>
<proteinExistence type="predicted"/>
<dbReference type="GO" id="GO:0005814">
    <property type="term" value="C:centriole"/>
    <property type="evidence" value="ECO:0007669"/>
    <property type="project" value="InterPro"/>
</dbReference>
<evidence type="ECO:0000256" key="2">
    <source>
        <dbReference type="SAM" id="MobiDB-lite"/>
    </source>
</evidence>
<feature type="coiled-coil region" evidence="1">
    <location>
        <begin position="305"/>
        <end position="525"/>
    </location>
</feature>
<organism evidence="3 4">
    <name type="scientific">Cyprinus carpio carpio</name>
    <dbReference type="NCBI Taxonomy" id="630221"/>
    <lineage>
        <taxon>Eukaryota</taxon>
        <taxon>Metazoa</taxon>
        <taxon>Chordata</taxon>
        <taxon>Craniata</taxon>
        <taxon>Vertebrata</taxon>
        <taxon>Euteleostomi</taxon>
        <taxon>Actinopterygii</taxon>
        <taxon>Neopterygii</taxon>
        <taxon>Teleostei</taxon>
        <taxon>Ostariophysi</taxon>
        <taxon>Cypriniformes</taxon>
        <taxon>Cyprinidae</taxon>
        <taxon>Cyprininae</taxon>
        <taxon>Cyprinus</taxon>
    </lineage>
</organism>
<accession>A0A8C1CHH9</accession>
<evidence type="ECO:0000313" key="3">
    <source>
        <dbReference type="Ensembl" id="ENSCCRP00000047931.2"/>
    </source>
</evidence>
<keyword evidence="4" id="KW-1185">Reference proteome</keyword>
<feature type="compositionally biased region" description="Polar residues" evidence="2">
    <location>
        <begin position="690"/>
        <end position="707"/>
    </location>
</feature>
<dbReference type="GO" id="GO:0007005">
    <property type="term" value="P:mitochondrion organization"/>
    <property type="evidence" value="ECO:0007669"/>
    <property type="project" value="InterPro"/>
</dbReference>
<feature type="region of interest" description="Disordered" evidence="2">
    <location>
        <begin position="25"/>
        <end position="54"/>
    </location>
</feature>
<keyword evidence="1" id="KW-0175">Coiled coil</keyword>
<dbReference type="AlphaFoldDB" id="A0A8C1CHH9"/>
<dbReference type="Ensembl" id="ENSCCRT00000051941.2">
    <property type="protein sequence ID" value="ENSCCRP00000047931.2"/>
    <property type="gene ID" value="ENSCCRG00000025581.2"/>
</dbReference>
<dbReference type="Proteomes" id="UP001108240">
    <property type="component" value="Unplaced"/>
</dbReference>
<reference evidence="3" key="2">
    <citation type="submission" date="2025-09" db="UniProtKB">
        <authorList>
            <consortium name="Ensembl"/>
        </authorList>
    </citation>
    <scope>IDENTIFICATION</scope>
</reference>
<dbReference type="GO" id="GO:0007268">
    <property type="term" value="P:chemical synaptic transmission"/>
    <property type="evidence" value="ECO:0007669"/>
    <property type="project" value="InterPro"/>
</dbReference>
<dbReference type="GO" id="GO:0060271">
    <property type="term" value="P:cilium assembly"/>
    <property type="evidence" value="ECO:0007669"/>
    <property type="project" value="InterPro"/>
</dbReference>
<feature type="coiled-coil region" evidence="1">
    <location>
        <begin position="611"/>
        <end position="638"/>
    </location>
</feature>
<name>A0A8C1CHH9_CYPCA</name>
<feature type="region of interest" description="Disordered" evidence="2">
    <location>
        <begin position="71"/>
        <end position="92"/>
    </location>
</feature>
<protein>
    <submittedName>
        <fullName evidence="3">Centrosomal protein 89</fullName>
    </submittedName>
</protein>
<reference evidence="3" key="1">
    <citation type="submission" date="2025-08" db="UniProtKB">
        <authorList>
            <consortium name="Ensembl"/>
        </authorList>
    </citation>
    <scope>IDENTIFICATION</scope>
</reference>
<feature type="compositionally biased region" description="Acidic residues" evidence="2">
    <location>
        <begin position="124"/>
        <end position="133"/>
    </location>
</feature>